<dbReference type="InterPro" id="IPR022907">
    <property type="entry name" value="VapC_family"/>
</dbReference>
<keyword evidence="6" id="KW-0800">Toxin</keyword>
<dbReference type="EMBL" id="JBHUIW010000001">
    <property type="protein sequence ID" value="MFD2180840.1"/>
    <property type="molecule type" value="Genomic_DNA"/>
</dbReference>
<keyword evidence="1 6" id="KW-1277">Toxin-antitoxin system</keyword>
<feature type="binding site" evidence="6">
    <location>
        <position position="99"/>
    </location>
    <ligand>
        <name>Mg(2+)</name>
        <dbReference type="ChEBI" id="CHEBI:18420"/>
    </ligand>
</feature>
<feature type="binding site" evidence="6">
    <location>
        <position position="6"/>
    </location>
    <ligand>
        <name>Mg(2+)</name>
        <dbReference type="ChEBI" id="CHEBI:18420"/>
    </ligand>
</feature>
<name>A0ABW5AFH1_9BRAD</name>
<dbReference type="EC" id="3.1.-.-" evidence="6"/>
<accession>A0ABW5AFH1</accession>
<keyword evidence="3 6" id="KW-0479">Metal-binding</keyword>
<dbReference type="InterPro" id="IPR044153">
    <property type="entry name" value="PIN_Pae0151-like"/>
</dbReference>
<evidence type="ECO:0000256" key="5">
    <source>
        <dbReference type="ARBA" id="ARBA00022842"/>
    </source>
</evidence>
<dbReference type="PANTHER" id="PTHR35901:SF1">
    <property type="entry name" value="EXONUCLEASE VAPC9"/>
    <property type="match status" value="1"/>
</dbReference>
<evidence type="ECO:0000256" key="6">
    <source>
        <dbReference type="HAMAP-Rule" id="MF_00265"/>
    </source>
</evidence>
<evidence type="ECO:0000313" key="9">
    <source>
        <dbReference type="Proteomes" id="UP001597314"/>
    </source>
</evidence>
<comment type="caution">
    <text evidence="8">The sequence shown here is derived from an EMBL/GenBank/DDBJ whole genome shotgun (WGS) entry which is preliminary data.</text>
</comment>
<dbReference type="HAMAP" id="MF_00265">
    <property type="entry name" value="VapC_Nob1"/>
    <property type="match status" value="1"/>
</dbReference>
<comment type="cofactor">
    <cofactor evidence="6">
        <name>Mg(2+)</name>
        <dbReference type="ChEBI" id="CHEBI:18420"/>
    </cofactor>
</comment>
<proteinExistence type="inferred from homology"/>
<dbReference type="InterPro" id="IPR002716">
    <property type="entry name" value="PIN_dom"/>
</dbReference>
<dbReference type="InterPro" id="IPR051619">
    <property type="entry name" value="TypeII_TA_RNase_PINc/VapC"/>
</dbReference>
<evidence type="ECO:0000256" key="4">
    <source>
        <dbReference type="ARBA" id="ARBA00022801"/>
    </source>
</evidence>
<feature type="domain" description="PIN" evidence="7">
    <location>
        <begin position="4"/>
        <end position="125"/>
    </location>
</feature>
<keyword evidence="4 6" id="KW-0378">Hydrolase</keyword>
<sequence>MILVVDASIAAHRLLRLARSDDADRILGNGENRLIAPDLVIAEIASVVWKLWKFEGLDAGLAQEMLATAPSGFDELIPCSALTERALSIAIRLGHSIYDCFYVALAEQRKAKLVSFDERLRRVCKPTRYASLFLPTT</sequence>
<protein>
    <recommendedName>
        <fullName evidence="6">Ribonuclease VapC</fullName>
        <shortName evidence="6">RNase VapC</shortName>
        <ecNumber evidence="6">3.1.-.-</ecNumber>
    </recommendedName>
    <alternativeName>
        <fullName evidence="6">Toxin VapC</fullName>
    </alternativeName>
</protein>
<comment type="similarity">
    <text evidence="6">Belongs to the PINc/VapC protein family.</text>
</comment>
<keyword evidence="5 6" id="KW-0460">Magnesium</keyword>
<dbReference type="Gene3D" id="3.40.50.1010">
    <property type="entry name" value="5'-nuclease"/>
    <property type="match status" value="1"/>
</dbReference>
<evidence type="ECO:0000259" key="7">
    <source>
        <dbReference type="Pfam" id="PF01850"/>
    </source>
</evidence>
<evidence type="ECO:0000256" key="3">
    <source>
        <dbReference type="ARBA" id="ARBA00022723"/>
    </source>
</evidence>
<evidence type="ECO:0000313" key="8">
    <source>
        <dbReference type="EMBL" id="MFD2180840.1"/>
    </source>
</evidence>
<comment type="function">
    <text evidence="6">Toxic component of a toxin-antitoxin (TA) system. An RNase.</text>
</comment>
<evidence type="ECO:0000256" key="2">
    <source>
        <dbReference type="ARBA" id="ARBA00022722"/>
    </source>
</evidence>
<dbReference type="Pfam" id="PF01850">
    <property type="entry name" value="PIN"/>
    <property type="match status" value="1"/>
</dbReference>
<keyword evidence="2 6" id="KW-0540">Nuclease</keyword>
<dbReference type="PANTHER" id="PTHR35901">
    <property type="entry name" value="RIBONUCLEASE VAPC3"/>
    <property type="match status" value="1"/>
</dbReference>
<dbReference type="InterPro" id="IPR029060">
    <property type="entry name" value="PIN-like_dom_sf"/>
</dbReference>
<dbReference type="RefSeq" id="WP_378476042.1">
    <property type="nucleotide sequence ID" value="NZ_JBHUIW010000001.1"/>
</dbReference>
<reference evidence="9" key="1">
    <citation type="journal article" date="2019" name="Int. J. Syst. Evol. Microbiol.">
        <title>The Global Catalogue of Microorganisms (GCM) 10K type strain sequencing project: providing services to taxonomists for standard genome sequencing and annotation.</title>
        <authorList>
            <consortium name="The Broad Institute Genomics Platform"/>
            <consortium name="The Broad Institute Genome Sequencing Center for Infectious Disease"/>
            <person name="Wu L."/>
            <person name="Ma J."/>
        </authorList>
    </citation>
    <scope>NUCLEOTIDE SEQUENCE [LARGE SCALE GENOMIC DNA]</scope>
    <source>
        <strain evidence="9">CGMCC 1.6774</strain>
    </source>
</reference>
<dbReference type="CDD" id="cd09873">
    <property type="entry name" value="PIN_Pae0151-like"/>
    <property type="match status" value="1"/>
</dbReference>
<dbReference type="SUPFAM" id="SSF88723">
    <property type="entry name" value="PIN domain-like"/>
    <property type="match status" value="1"/>
</dbReference>
<organism evidence="8 9">
    <name type="scientific">Rhodoplanes azumiensis</name>
    <dbReference type="NCBI Taxonomy" id="1897628"/>
    <lineage>
        <taxon>Bacteria</taxon>
        <taxon>Pseudomonadati</taxon>
        <taxon>Pseudomonadota</taxon>
        <taxon>Alphaproteobacteria</taxon>
        <taxon>Hyphomicrobiales</taxon>
        <taxon>Nitrobacteraceae</taxon>
        <taxon>Rhodoplanes</taxon>
    </lineage>
</organism>
<dbReference type="Proteomes" id="UP001597314">
    <property type="component" value="Unassembled WGS sequence"/>
</dbReference>
<evidence type="ECO:0000256" key="1">
    <source>
        <dbReference type="ARBA" id="ARBA00022649"/>
    </source>
</evidence>
<keyword evidence="9" id="KW-1185">Reference proteome</keyword>
<gene>
    <name evidence="6" type="primary">vapC</name>
    <name evidence="8" type="ORF">ACFSOX_01640</name>
</gene>